<reference evidence="10" key="1">
    <citation type="journal article" date="2019" name="Int. J. Syst. Evol. Microbiol.">
        <title>The Global Catalogue of Microorganisms (GCM) 10K type strain sequencing project: providing services to taxonomists for standard genome sequencing and annotation.</title>
        <authorList>
            <consortium name="The Broad Institute Genomics Platform"/>
            <consortium name="The Broad Institute Genome Sequencing Center for Infectious Disease"/>
            <person name="Wu L."/>
            <person name="Ma J."/>
        </authorList>
    </citation>
    <scope>NUCLEOTIDE SEQUENCE [LARGE SCALE GENOMIC DNA]</scope>
    <source>
        <strain evidence="10">KCTC 32255</strain>
    </source>
</reference>
<sequence length="366" mass="36362">MTAASTSATATATAVARAVPPSAMFRRVIALGGLFAGTGTALTLAITVGSVPVPLHETVRVLLGATPADPRWQVVIETIRLPRALTAALAGAALGMAGLQMQTLFRNPLADPYSLGVSSGASLGVSLAVVGAGTGASGFAADVAAGGRAGVVVAAAAGAGLVLSGILLLARFVRSPVTLLVIGVMVGSATTAIVSLLLTWTEPQQAQQFLAWGLGSFSGTTWSDLALFGGVTVAGIAVATSSAKQLNALLLGENYARTLGLNVGRARTTTLLSASLLAGAVTAFCGPIGFLGIAVPHAARRLAGTSDHRVLLPATLLAGAMTALLCSVVSQLPDTVIPINVITALLGAPVVIAILLRSRALQGVGT</sequence>
<feature type="transmembrane region" description="Helical" evidence="8">
    <location>
        <begin position="221"/>
        <end position="243"/>
    </location>
</feature>
<name>A0ABW2C4K6_9PSEU</name>
<feature type="transmembrane region" description="Helical" evidence="8">
    <location>
        <begin position="81"/>
        <end position="101"/>
    </location>
</feature>
<feature type="transmembrane region" description="Helical" evidence="8">
    <location>
        <begin position="121"/>
        <end position="144"/>
    </location>
</feature>
<feature type="transmembrane region" description="Helical" evidence="8">
    <location>
        <begin position="151"/>
        <end position="173"/>
    </location>
</feature>
<proteinExistence type="inferred from homology"/>
<evidence type="ECO:0000256" key="2">
    <source>
        <dbReference type="ARBA" id="ARBA00007935"/>
    </source>
</evidence>
<feature type="transmembrane region" description="Helical" evidence="8">
    <location>
        <begin position="310"/>
        <end position="330"/>
    </location>
</feature>
<comment type="subcellular location">
    <subcellularLocation>
        <location evidence="1">Cell membrane</location>
        <topology evidence="1">Multi-pass membrane protein</topology>
    </subcellularLocation>
</comment>
<evidence type="ECO:0000256" key="8">
    <source>
        <dbReference type="SAM" id="Phobius"/>
    </source>
</evidence>
<dbReference type="Proteomes" id="UP001596337">
    <property type="component" value="Unassembled WGS sequence"/>
</dbReference>
<dbReference type="SUPFAM" id="SSF81345">
    <property type="entry name" value="ABC transporter involved in vitamin B12 uptake, BtuC"/>
    <property type="match status" value="1"/>
</dbReference>
<dbReference type="CDD" id="cd06550">
    <property type="entry name" value="TM_ABC_iron-siderophores_like"/>
    <property type="match status" value="1"/>
</dbReference>
<feature type="transmembrane region" description="Helical" evidence="8">
    <location>
        <begin position="28"/>
        <end position="51"/>
    </location>
</feature>
<evidence type="ECO:0000313" key="10">
    <source>
        <dbReference type="Proteomes" id="UP001596337"/>
    </source>
</evidence>
<accession>A0ABW2C4K6</accession>
<dbReference type="EMBL" id="JBHSXX010000001">
    <property type="protein sequence ID" value="MFC6870265.1"/>
    <property type="molecule type" value="Genomic_DNA"/>
</dbReference>
<feature type="transmembrane region" description="Helical" evidence="8">
    <location>
        <begin position="271"/>
        <end position="298"/>
    </location>
</feature>
<comment type="caution">
    <text evidence="9">The sequence shown here is derived from an EMBL/GenBank/DDBJ whole genome shotgun (WGS) entry which is preliminary data.</text>
</comment>
<evidence type="ECO:0000256" key="1">
    <source>
        <dbReference type="ARBA" id="ARBA00004651"/>
    </source>
</evidence>
<dbReference type="InterPro" id="IPR000522">
    <property type="entry name" value="ABC_transptr_permease_BtuC"/>
</dbReference>
<evidence type="ECO:0000256" key="5">
    <source>
        <dbReference type="ARBA" id="ARBA00022692"/>
    </source>
</evidence>
<keyword evidence="5 8" id="KW-0812">Transmembrane</keyword>
<dbReference type="RefSeq" id="WP_345389624.1">
    <property type="nucleotide sequence ID" value="NZ_BAABLA010000002.1"/>
</dbReference>
<keyword evidence="10" id="KW-1185">Reference proteome</keyword>
<comment type="similarity">
    <text evidence="2">Belongs to the binding-protein-dependent transport system permease family. FecCD subfamily.</text>
</comment>
<evidence type="ECO:0000313" key="9">
    <source>
        <dbReference type="EMBL" id="MFC6870265.1"/>
    </source>
</evidence>
<dbReference type="InterPro" id="IPR037294">
    <property type="entry name" value="ABC_BtuC-like"/>
</dbReference>
<gene>
    <name evidence="9" type="ORF">ACFQGD_24305</name>
</gene>
<dbReference type="PANTHER" id="PTHR30472:SF41">
    <property type="entry name" value="TRANSPORT SYSTEM PERMEASE PROTEIN"/>
    <property type="match status" value="1"/>
</dbReference>
<protein>
    <submittedName>
        <fullName evidence="9">FecCD family ABC transporter permease</fullName>
    </submittedName>
</protein>
<dbReference type="PANTHER" id="PTHR30472">
    <property type="entry name" value="FERRIC ENTEROBACTIN TRANSPORT SYSTEM PERMEASE PROTEIN"/>
    <property type="match status" value="1"/>
</dbReference>
<evidence type="ECO:0000256" key="3">
    <source>
        <dbReference type="ARBA" id="ARBA00022448"/>
    </source>
</evidence>
<keyword evidence="6 8" id="KW-1133">Transmembrane helix</keyword>
<keyword evidence="3" id="KW-0813">Transport</keyword>
<evidence type="ECO:0000256" key="4">
    <source>
        <dbReference type="ARBA" id="ARBA00022475"/>
    </source>
</evidence>
<evidence type="ECO:0000256" key="7">
    <source>
        <dbReference type="ARBA" id="ARBA00023136"/>
    </source>
</evidence>
<dbReference type="Pfam" id="PF01032">
    <property type="entry name" value="FecCD"/>
    <property type="match status" value="1"/>
</dbReference>
<keyword evidence="4" id="KW-1003">Cell membrane</keyword>
<keyword evidence="7 8" id="KW-0472">Membrane</keyword>
<feature type="transmembrane region" description="Helical" evidence="8">
    <location>
        <begin position="179"/>
        <end position="200"/>
    </location>
</feature>
<evidence type="ECO:0000256" key="6">
    <source>
        <dbReference type="ARBA" id="ARBA00022989"/>
    </source>
</evidence>
<organism evidence="9 10">
    <name type="scientific">Haloechinothrix salitolerans</name>
    <dbReference type="NCBI Taxonomy" id="926830"/>
    <lineage>
        <taxon>Bacteria</taxon>
        <taxon>Bacillati</taxon>
        <taxon>Actinomycetota</taxon>
        <taxon>Actinomycetes</taxon>
        <taxon>Pseudonocardiales</taxon>
        <taxon>Pseudonocardiaceae</taxon>
        <taxon>Haloechinothrix</taxon>
    </lineage>
</organism>
<feature type="transmembrane region" description="Helical" evidence="8">
    <location>
        <begin position="336"/>
        <end position="356"/>
    </location>
</feature>
<dbReference type="Gene3D" id="1.10.3470.10">
    <property type="entry name" value="ABC transporter involved in vitamin B12 uptake, BtuC"/>
    <property type="match status" value="1"/>
</dbReference>